<feature type="compositionally biased region" description="Acidic residues" evidence="1">
    <location>
        <begin position="1"/>
        <end position="21"/>
    </location>
</feature>
<feature type="region of interest" description="Disordered" evidence="1">
    <location>
        <begin position="1"/>
        <end position="25"/>
    </location>
</feature>
<dbReference type="Proteomes" id="UP000276133">
    <property type="component" value="Unassembled WGS sequence"/>
</dbReference>
<dbReference type="AlphaFoldDB" id="A0A3M7SAW8"/>
<protein>
    <submittedName>
        <fullName evidence="3">Uncharacterized protein</fullName>
    </submittedName>
</protein>
<keyword evidence="2" id="KW-0812">Transmembrane</keyword>
<dbReference type="OrthoDB" id="10501361at2759"/>
<organism evidence="3 4">
    <name type="scientific">Brachionus plicatilis</name>
    <name type="common">Marine rotifer</name>
    <name type="synonym">Brachionus muelleri</name>
    <dbReference type="NCBI Taxonomy" id="10195"/>
    <lineage>
        <taxon>Eukaryota</taxon>
        <taxon>Metazoa</taxon>
        <taxon>Spiralia</taxon>
        <taxon>Gnathifera</taxon>
        <taxon>Rotifera</taxon>
        <taxon>Eurotatoria</taxon>
        <taxon>Monogononta</taxon>
        <taxon>Pseudotrocha</taxon>
        <taxon>Ploima</taxon>
        <taxon>Brachionidae</taxon>
        <taxon>Brachionus</taxon>
    </lineage>
</organism>
<sequence>MASASESDESLTDFSSSEDESPSEKKIHLGEEKIQLPFCLNFCINSIITFSLSLSIYLLIGNVYLTLQKSSSVLDSFHHQLLFPGEHFSAKKLVPSNTLDQTPFYDCSKNILTKEECNLVNSYHSEYLTSLKNYLSNIDQDDDEVTFTKHKNLFQLSNSLKVNTSFFIY</sequence>
<proteinExistence type="predicted"/>
<keyword evidence="4" id="KW-1185">Reference proteome</keyword>
<reference evidence="3 4" key="1">
    <citation type="journal article" date="2018" name="Sci. Rep.">
        <title>Genomic signatures of local adaptation to the degree of environmental predictability in rotifers.</title>
        <authorList>
            <person name="Franch-Gras L."/>
            <person name="Hahn C."/>
            <person name="Garcia-Roger E.M."/>
            <person name="Carmona M.J."/>
            <person name="Serra M."/>
            <person name="Gomez A."/>
        </authorList>
    </citation>
    <scope>NUCLEOTIDE SEQUENCE [LARGE SCALE GENOMIC DNA]</scope>
    <source>
        <strain evidence="3">HYR1</strain>
    </source>
</reference>
<keyword evidence="2" id="KW-0472">Membrane</keyword>
<feature type="transmembrane region" description="Helical" evidence="2">
    <location>
        <begin position="34"/>
        <end position="60"/>
    </location>
</feature>
<accession>A0A3M7SAW8</accession>
<evidence type="ECO:0000256" key="1">
    <source>
        <dbReference type="SAM" id="MobiDB-lite"/>
    </source>
</evidence>
<dbReference type="EMBL" id="REGN01001726">
    <property type="protein sequence ID" value="RNA32911.1"/>
    <property type="molecule type" value="Genomic_DNA"/>
</dbReference>
<keyword evidence="2" id="KW-1133">Transmembrane helix</keyword>
<evidence type="ECO:0000256" key="2">
    <source>
        <dbReference type="SAM" id="Phobius"/>
    </source>
</evidence>
<evidence type="ECO:0000313" key="3">
    <source>
        <dbReference type="EMBL" id="RNA32911.1"/>
    </source>
</evidence>
<gene>
    <name evidence="3" type="ORF">BpHYR1_023113</name>
</gene>
<comment type="caution">
    <text evidence="3">The sequence shown here is derived from an EMBL/GenBank/DDBJ whole genome shotgun (WGS) entry which is preliminary data.</text>
</comment>
<evidence type="ECO:0000313" key="4">
    <source>
        <dbReference type="Proteomes" id="UP000276133"/>
    </source>
</evidence>
<name>A0A3M7SAW8_BRAPC</name>